<gene>
    <name evidence="2" type="ORF">NK118_05220</name>
</gene>
<dbReference type="EMBL" id="JAMZFV010000005">
    <property type="protein sequence ID" value="MCP1109653.1"/>
    <property type="molecule type" value="Genomic_DNA"/>
</dbReference>
<protein>
    <submittedName>
        <fullName evidence="2">NmrA family NAD(P)-binding protein</fullName>
    </submittedName>
</protein>
<dbReference type="InterPro" id="IPR008030">
    <property type="entry name" value="NmrA-like"/>
</dbReference>
<dbReference type="Proteomes" id="UP001523565">
    <property type="component" value="Unassembled WGS sequence"/>
</dbReference>
<organism evidence="2 3">
    <name type="scientific">Ohessyouella blattaphilus</name>
    <dbReference type="NCBI Taxonomy" id="2949333"/>
    <lineage>
        <taxon>Bacteria</taxon>
        <taxon>Bacillati</taxon>
        <taxon>Bacillota</taxon>
        <taxon>Clostridia</taxon>
        <taxon>Lachnospirales</taxon>
        <taxon>Lachnospiraceae</taxon>
        <taxon>Ohessyouella</taxon>
    </lineage>
</organism>
<dbReference type="Pfam" id="PF05368">
    <property type="entry name" value="NmrA"/>
    <property type="match status" value="1"/>
</dbReference>
<dbReference type="InterPro" id="IPR036291">
    <property type="entry name" value="NAD(P)-bd_dom_sf"/>
</dbReference>
<proteinExistence type="predicted"/>
<evidence type="ECO:0000313" key="2">
    <source>
        <dbReference type="EMBL" id="MCP1109653.1"/>
    </source>
</evidence>
<reference evidence="2 3" key="1">
    <citation type="journal article" date="2022" name="Genome Biol. Evol.">
        <title>Host diet, physiology and behaviors set the stage for Lachnospiraceae cladogenesis.</title>
        <authorList>
            <person name="Vera-Ponce De Leon A."/>
            <person name="Schneider M."/>
            <person name="Jahnes B.C."/>
            <person name="Sadowski V."/>
            <person name="Camuy-Velez L.A."/>
            <person name="Duan J."/>
            <person name="Sabree Z.L."/>
        </authorList>
    </citation>
    <scope>NUCLEOTIDE SEQUENCE [LARGE SCALE GENOMIC DNA]</scope>
    <source>
        <strain evidence="2 3">PAL227</strain>
    </source>
</reference>
<evidence type="ECO:0000313" key="3">
    <source>
        <dbReference type="Proteomes" id="UP001523565"/>
    </source>
</evidence>
<dbReference type="SUPFAM" id="SSF51735">
    <property type="entry name" value="NAD(P)-binding Rossmann-fold domains"/>
    <property type="match status" value="1"/>
</dbReference>
<dbReference type="Gene3D" id="3.40.50.720">
    <property type="entry name" value="NAD(P)-binding Rossmann-like Domain"/>
    <property type="match status" value="1"/>
</dbReference>
<dbReference type="PANTHER" id="PTHR43162">
    <property type="match status" value="1"/>
</dbReference>
<sequence length="289" mass="32388">MILVTCAAGGAASHVIPQLVKRGLDVRALDISEKVENLKEIGVKETMVGNCRDREVIEKAMTGCDQVLYMPPLFVYDEADMAKLCIDVAIEAGVKQFVMMSVTHPNMSTLLQHTQKLYAEEYLVYKGLSHNLNYTILQPMHYNHNFSIPMVWETGAYNCFYTKTTKLSYVDAADVGEVAAKVLSEDGHQNATYELVGNDFLSPVDMVELFNEVTGRTAVCNQVPVENIIEYFGNGKYDSYFVKAFKCLSETYGDYGIAGNGNVLTWLLGRKPTTFKEYIRNEIEKYGLS</sequence>
<evidence type="ECO:0000259" key="1">
    <source>
        <dbReference type="Pfam" id="PF05368"/>
    </source>
</evidence>
<name>A0ABT1EG36_9FIRM</name>
<dbReference type="Gene3D" id="3.90.25.10">
    <property type="entry name" value="UDP-galactose 4-epimerase, domain 1"/>
    <property type="match status" value="1"/>
</dbReference>
<dbReference type="PANTHER" id="PTHR43162:SF1">
    <property type="entry name" value="PRESTALK A DIFFERENTIATION PROTEIN A"/>
    <property type="match status" value="1"/>
</dbReference>
<dbReference type="InterPro" id="IPR051604">
    <property type="entry name" value="Ergot_Alk_Oxidoreductase"/>
</dbReference>
<feature type="domain" description="NmrA-like" evidence="1">
    <location>
        <begin position="2"/>
        <end position="279"/>
    </location>
</feature>
<comment type="caution">
    <text evidence="2">The sequence shown here is derived from an EMBL/GenBank/DDBJ whole genome shotgun (WGS) entry which is preliminary data.</text>
</comment>
<keyword evidence="3" id="KW-1185">Reference proteome</keyword>
<dbReference type="RefSeq" id="WP_262068534.1">
    <property type="nucleotide sequence ID" value="NZ_JAMXOC010000005.1"/>
</dbReference>
<accession>A0ABT1EG36</accession>